<dbReference type="EMBL" id="CM004395">
    <property type="protein sequence ID" value="OAY41221.1"/>
    <property type="molecule type" value="Genomic_DNA"/>
</dbReference>
<sequence length="78" mass="8878">MKNTEWFIIYDKFVLGSYEVTSFIIICRVTTKLLQLRFRSSSPSLPIDCHHSGYELAIDLSSFQVNYHNAIIGCGSSD</sequence>
<dbReference type="AlphaFoldDB" id="A0A2C9V964"/>
<reference evidence="1" key="1">
    <citation type="submission" date="2016-02" db="EMBL/GenBank/DDBJ databases">
        <title>WGS assembly of Manihot esculenta.</title>
        <authorList>
            <person name="Bredeson J.V."/>
            <person name="Prochnik S.E."/>
            <person name="Lyons J.B."/>
            <person name="Schmutz J."/>
            <person name="Grimwood J."/>
            <person name="Vrebalov J."/>
            <person name="Bart R.S."/>
            <person name="Amuge T."/>
            <person name="Ferguson M.E."/>
            <person name="Green R."/>
            <person name="Putnam N."/>
            <person name="Stites J."/>
            <person name="Rounsley S."/>
            <person name="Rokhsar D.S."/>
        </authorList>
    </citation>
    <scope>NUCLEOTIDE SEQUENCE [LARGE SCALE GENOMIC DNA]</scope>
    <source>
        <tissue evidence="1">Leaf</tissue>
    </source>
</reference>
<accession>A0A2C9V964</accession>
<evidence type="ECO:0000313" key="1">
    <source>
        <dbReference type="EMBL" id="OAY41221.1"/>
    </source>
</evidence>
<protein>
    <submittedName>
        <fullName evidence="1">Uncharacterized protein</fullName>
    </submittedName>
</protein>
<proteinExistence type="predicted"/>
<organism evidence="1">
    <name type="scientific">Manihot esculenta</name>
    <name type="common">Cassava</name>
    <name type="synonym">Jatropha manihot</name>
    <dbReference type="NCBI Taxonomy" id="3983"/>
    <lineage>
        <taxon>Eukaryota</taxon>
        <taxon>Viridiplantae</taxon>
        <taxon>Streptophyta</taxon>
        <taxon>Embryophyta</taxon>
        <taxon>Tracheophyta</taxon>
        <taxon>Spermatophyta</taxon>
        <taxon>Magnoliopsida</taxon>
        <taxon>eudicotyledons</taxon>
        <taxon>Gunneridae</taxon>
        <taxon>Pentapetalae</taxon>
        <taxon>rosids</taxon>
        <taxon>fabids</taxon>
        <taxon>Malpighiales</taxon>
        <taxon>Euphorbiaceae</taxon>
        <taxon>Crotonoideae</taxon>
        <taxon>Manihoteae</taxon>
        <taxon>Manihot</taxon>
    </lineage>
</organism>
<name>A0A2C9V964_MANES</name>
<gene>
    <name evidence="1" type="ORF">MANES_09G083400</name>
</gene>